<evidence type="ECO:0000313" key="1">
    <source>
        <dbReference type="EMBL" id="KAF6203606.1"/>
    </source>
</evidence>
<gene>
    <name evidence="1" type="ORF">GE061_001938</name>
</gene>
<name>A0A6A4JIQ4_APOLU</name>
<keyword evidence="2" id="KW-1185">Reference proteome</keyword>
<proteinExistence type="predicted"/>
<comment type="caution">
    <text evidence="1">The sequence shown here is derived from an EMBL/GenBank/DDBJ whole genome shotgun (WGS) entry which is preliminary data.</text>
</comment>
<organism evidence="1 2">
    <name type="scientific">Apolygus lucorum</name>
    <name type="common">Small green plant bug</name>
    <name type="synonym">Lygocoris lucorum</name>
    <dbReference type="NCBI Taxonomy" id="248454"/>
    <lineage>
        <taxon>Eukaryota</taxon>
        <taxon>Metazoa</taxon>
        <taxon>Ecdysozoa</taxon>
        <taxon>Arthropoda</taxon>
        <taxon>Hexapoda</taxon>
        <taxon>Insecta</taxon>
        <taxon>Pterygota</taxon>
        <taxon>Neoptera</taxon>
        <taxon>Paraneoptera</taxon>
        <taxon>Hemiptera</taxon>
        <taxon>Heteroptera</taxon>
        <taxon>Panheteroptera</taxon>
        <taxon>Cimicomorpha</taxon>
        <taxon>Miridae</taxon>
        <taxon>Mirini</taxon>
        <taxon>Apolygus</taxon>
    </lineage>
</organism>
<sequence>MELIRRWPEAETVNELFLRTYCIYERIKSLKGISPGNSVRRKRFCKRLFAISRDGYAAFVKESLTSKKMWRIYPTPYV</sequence>
<dbReference type="Proteomes" id="UP000466442">
    <property type="component" value="Unassembled WGS sequence"/>
</dbReference>
<reference evidence="1" key="1">
    <citation type="journal article" date="2021" name="Mol. Ecol. Resour.">
        <title>Apolygus lucorum genome provides insights into omnivorousness and mesophyll feeding.</title>
        <authorList>
            <person name="Liu Y."/>
            <person name="Liu H."/>
            <person name="Wang H."/>
            <person name="Huang T."/>
            <person name="Liu B."/>
            <person name="Yang B."/>
            <person name="Yin L."/>
            <person name="Li B."/>
            <person name="Zhang Y."/>
            <person name="Zhang S."/>
            <person name="Jiang F."/>
            <person name="Zhang X."/>
            <person name="Ren Y."/>
            <person name="Wang B."/>
            <person name="Wang S."/>
            <person name="Lu Y."/>
            <person name="Wu K."/>
            <person name="Fan W."/>
            <person name="Wang G."/>
        </authorList>
    </citation>
    <scope>NUCLEOTIDE SEQUENCE</scope>
    <source>
        <strain evidence="1">12Hb</strain>
    </source>
</reference>
<accession>A0A6A4JIQ4</accession>
<dbReference type="AlphaFoldDB" id="A0A6A4JIQ4"/>
<dbReference type="EMBL" id="WIXP02000010">
    <property type="protein sequence ID" value="KAF6203606.1"/>
    <property type="molecule type" value="Genomic_DNA"/>
</dbReference>
<protein>
    <submittedName>
        <fullName evidence="1">Uncharacterized protein</fullName>
    </submittedName>
</protein>
<evidence type="ECO:0000313" key="2">
    <source>
        <dbReference type="Proteomes" id="UP000466442"/>
    </source>
</evidence>